<dbReference type="RefSeq" id="WP_367957957.1">
    <property type="nucleotide sequence ID" value="NZ_JBAKFK010000001.1"/>
</dbReference>
<evidence type="ECO:0000313" key="4">
    <source>
        <dbReference type="EMBL" id="MEX0468542.1"/>
    </source>
</evidence>
<sequence>MTAIRPLFVVLAALAVLAGCATMPPPATEERPFDSPQLDDAEAAQRLGDTTSAITLLHMAADQAPAPTRTRLRLEAAVLATQLADDMDAPDPPGRAASPATQALREMLAIRQAADRSDPDKARSLARLEGQVSARIEPLRRLWEGQSRMAAGEYAKAVTVLTGIDDAPQASATHRLTAESVLWRALIALDGTQADDWPAPATANTDLGGWKELADGVARHALNPDATRRFLRQWRRRHPQHPATGMLLTRIRLMQRADLSPARRVAVLLPLSGELANAGALIQRGILAAYHASDSQRRPRRLDFIDTGEAGLPPRFAYQRALNQGAGQVIGPLRKAAVRELARNLDRSRPTIALNRLETRPPADRLPGFYQFGLAPEDDARTMAEAARRLGYQRLAVLRRADDWGRRVGQAFRDALTDRDGRIAEVVSYSPEAQDLAVPIRQLLNLDASDGRHERIQSITGTRLRFEARRRMDIDGVFVAARQPDARLVLPQIRFHRGIGLPVLGVADAHDEQPAAEVNNDLEGLMLPRLPWLMGRNPDPGSQRARQQLDAAGLESQHRLLALGVDAYNLLSRIDALLRYPSLRTAGATGTLAVDTRQRIRRTTPVMEITPDGLRPVNLPEKTEVEDGQSTNREGR</sequence>
<feature type="chain" id="PRO_5046043569" evidence="3">
    <location>
        <begin position="19"/>
        <end position="636"/>
    </location>
</feature>
<accession>A0ABV3TA83</accession>
<dbReference type="PANTHER" id="PTHR38038:SF1">
    <property type="entry name" value="PENICILLIN-BINDING PROTEIN ACTIVATOR LPOA"/>
    <property type="match status" value="1"/>
</dbReference>
<dbReference type="InterPro" id="IPR028082">
    <property type="entry name" value="Peripla_BP_I"/>
</dbReference>
<dbReference type="InterPro" id="IPR007443">
    <property type="entry name" value="LpoA"/>
</dbReference>
<dbReference type="CDD" id="cd06339">
    <property type="entry name" value="PBP1_YraM_LppC_lipoprotein-like"/>
    <property type="match status" value="1"/>
</dbReference>
<feature type="region of interest" description="Disordered" evidence="2">
    <location>
        <begin position="611"/>
        <end position="636"/>
    </location>
</feature>
<organism evidence="4 5">
    <name type="scientific">Spiribacter pallidus</name>
    <dbReference type="NCBI Taxonomy" id="1987936"/>
    <lineage>
        <taxon>Bacteria</taxon>
        <taxon>Pseudomonadati</taxon>
        <taxon>Pseudomonadota</taxon>
        <taxon>Gammaproteobacteria</taxon>
        <taxon>Chromatiales</taxon>
        <taxon>Ectothiorhodospiraceae</taxon>
        <taxon>Spiribacter</taxon>
    </lineage>
</organism>
<keyword evidence="5" id="KW-1185">Reference proteome</keyword>
<keyword evidence="1" id="KW-0472">Membrane</keyword>
<name>A0ABV3TA83_9GAMM</name>
<dbReference type="PROSITE" id="PS51257">
    <property type="entry name" value="PROKAR_LIPOPROTEIN"/>
    <property type="match status" value="1"/>
</dbReference>
<dbReference type="Gene3D" id="3.40.50.2300">
    <property type="match status" value="2"/>
</dbReference>
<keyword evidence="3" id="KW-0732">Signal</keyword>
<evidence type="ECO:0000256" key="2">
    <source>
        <dbReference type="SAM" id="MobiDB-lite"/>
    </source>
</evidence>
<dbReference type="EMBL" id="JBAKFM010000001">
    <property type="protein sequence ID" value="MEX0468542.1"/>
    <property type="molecule type" value="Genomic_DNA"/>
</dbReference>
<proteinExistence type="predicted"/>
<evidence type="ECO:0000256" key="1">
    <source>
        <dbReference type="ARBA" id="ARBA00023136"/>
    </source>
</evidence>
<dbReference type="SUPFAM" id="SSF53822">
    <property type="entry name" value="Periplasmic binding protein-like I"/>
    <property type="match status" value="1"/>
</dbReference>
<dbReference type="Pfam" id="PF04348">
    <property type="entry name" value="LppC"/>
    <property type="match status" value="1"/>
</dbReference>
<feature type="signal peptide" evidence="3">
    <location>
        <begin position="1"/>
        <end position="18"/>
    </location>
</feature>
<dbReference type="Gene3D" id="1.25.40.650">
    <property type="match status" value="1"/>
</dbReference>
<dbReference type="Proteomes" id="UP001556709">
    <property type="component" value="Unassembled WGS sequence"/>
</dbReference>
<reference evidence="4 5" key="1">
    <citation type="submission" date="2024-02" db="EMBL/GenBank/DDBJ databases">
        <title>New especies of Spiribacter isolated from saline water.</title>
        <authorList>
            <person name="Leon M.J."/>
            <person name="De La Haba R."/>
            <person name="Sanchez-Porro C."/>
            <person name="Ventosa A."/>
        </authorList>
    </citation>
    <scope>NUCLEOTIDE SEQUENCE [LARGE SCALE GENOMIC DNA]</scope>
    <source>
        <strain evidence="5">ag22IC6-390</strain>
    </source>
</reference>
<evidence type="ECO:0000256" key="3">
    <source>
        <dbReference type="SAM" id="SignalP"/>
    </source>
</evidence>
<dbReference type="PANTHER" id="PTHR38038">
    <property type="entry name" value="PENICILLIN-BINDING PROTEIN ACTIVATOR LPOA"/>
    <property type="match status" value="1"/>
</dbReference>
<comment type="caution">
    <text evidence="4">The sequence shown here is derived from an EMBL/GenBank/DDBJ whole genome shotgun (WGS) entry which is preliminary data.</text>
</comment>
<gene>
    <name evidence="4" type="ORF">V6X73_02165</name>
</gene>
<protein>
    <submittedName>
        <fullName evidence="4">Penicillin-binding protein activator</fullName>
    </submittedName>
</protein>
<evidence type="ECO:0000313" key="5">
    <source>
        <dbReference type="Proteomes" id="UP001556709"/>
    </source>
</evidence>